<gene>
    <name evidence="11" type="primary">rtcB</name>
    <name evidence="12" type="ORF">DFI_01605</name>
</gene>
<evidence type="ECO:0000256" key="8">
    <source>
        <dbReference type="PIRSR" id="PIRSR601233-1"/>
    </source>
</evidence>
<accession>A0A221STA7</accession>
<dbReference type="Gene3D" id="3.90.1860.10">
    <property type="entry name" value="tRNA-splicing ligase RtcB"/>
    <property type="match status" value="1"/>
</dbReference>
<feature type="binding site" evidence="10">
    <location>
        <position position="338"/>
    </location>
    <ligand>
        <name>Mn(2+)</name>
        <dbReference type="ChEBI" id="CHEBI:29035"/>
        <label>2</label>
    </ligand>
</feature>
<dbReference type="GO" id="GO:0042245">
    <property type="term" value="P:RNA repair"/>
    <property type="evidence" value="ECO:0007669"/>
    <property type="project" value="UniProtKB-KW"/>
</dbReference>
<dbReference type="InterPro" id="IPR001233">
    <property type="entry name" value="RtcB"/>
</dbReference>
<evidence type="ECO:0000256" key="11">
    <source>
        <dbReference type="RuleBase" id="RU371113"/>
    </source>
</evidence>
<feature type="binding site" evidence="9">
    <location>
        <begin position="379"/>
        <end position="382"/>
    </location>
    <ligand>
        <name>GMP</name>
        <dbReference type="ChEBI" id="CHEBI:58115"/>
    </ligand>
</feature>
<feature type="binding site" evidence="10">
    <location>
        <position position="98"/>
    </location>
    <ligand>
        <name>Mn(2+)</name>
        <dbReference type="ChEBI" id="CHEBI:29035"/>
        <label>1</label>
    </ligand>
</feature>
<dbReference type="SUPFAM" id="SSF103365">
    <property type="entry name" value="Hypothetical protein PH1602"/>
    <property type="match status" value="1"/>
</dbReference>
<comment type="subunit">
    <text evidence="11">Monomer.</text>
</comment>
<evidence type="ECO:0000256" key="2">
    <source>
        <dbReference type="ARBA" id="ARBA00022723"/>
    </source>
</evidence>
<feature type="binding site" evidence="10">
    <location>
        <position position="252"/>
    </location>
    <ligand>
        <name>Mn(2+)</name>
        <dbReference type="ChEBI" id="CHEBI:29035"/>
        <label>2</label>
    </ligand>
</feature>
<dbReference type="PANTHER" id="PTHR11118:SF1">
    <property type="entry name" value="RNA-SPLICING LIGASE RTCB HOMOLOG"/>
    <property type="match status" value="1"/>
</dbReference>
<dbReference type="EC" id="6.5.1.-" evidence="11"/>
<dbReference type="GO" id="GO:0005525">
    <property type="term" value="F:GTP binding"/>
    <property type="evidence" value="ECO:0007669"/>
    <property type="project" value="UniProtKB-KW"/>
</dbReference>
<dbReference type="AlphaFoldDB" id="A0A221STA7"/>
<dbReference type="Proteomes" id="UP000259030">
    <property type="component" value="Chromosome"/>
</dbReference>
<keyword evidence="4" id="KW-0692">RNA repair</keyword>
<evidence type="ECO:0000256" key="4">
    <source>
        <dbReference type="ARBA" id="ARBA00022800"/>
    </source>
</evidence>
<evidence type="ECO:0000256" key="3">
    <source>
        <dbReference type="ARBA" id="ARBA00022741"/>
    </source>
</evidence>
<evidence type="ECO:0000256" key="10">
    <source>
        <dbReference type="PIRSR" id="PIRSR601233-3"/>
    </source>
</evidence>
<dbReference type="InterPro" id="IPR036025">
    <property type="entry name" value="RtcB-like_sf"/>
</dbReference>
<evidence type="ECO:0000256" key="9">
    <source>
        <dbReference type="PIRSR" id="PIRSR601233-2"/>
    </source>
</evidence>
<feature type="binding site" evidence="9">
    <location>
        <position position="386"/>
    </location>
    <ligand>
        <name>GMP</name>
        <dbReference type="ChEBI" id="CHEBI:58115"/>
    </ligand>
</feature>
<evidence type="ECO:0000256" key="1">
    <source>
        <dbReference type="ARBA" id="ARBA00022598"/>
    </source>
</evidence>
<dbReference type="Pfam" id="PF01139">
    <property type="entry name" value="RtcB"/>
    <property type="match status" value="1"/>
</dbReference>
<keyword evidence="6 10" id="KW-0464">Manganese</keyword>
<evidence type="ECO:0000256" key="5">
    <source>
        <dbReference type="ARBA" id="ARBA00023134"/>
    </source>
</evidence>
<keyword evidence="1 11" id="KW-0436">Ligase</keyword>
<feature type="active site" description="GMP-histidine intermediate" evidence="8">
    <location>
        <position position="403"/>
    </location>
</feature>
<keyword evidence="13" id="KW-1185">Reference proteome</keyword>
<comment type="cofactor">
    <cofactor evidence="10 11">
        <name>Mn(2+)</name>
        <dbReference type="ChEBI" id="CHEBI:29035"/>
    </cofactor>
    <text evidence="10 11">Binds 2 manganese ions per subunit.</text>
</comment>
<sequence>MSHPFRRVSATQLTLPHALDCPITLFATPDVPLQRAAAQELTTFLDRLTHLPTLHGRTPPARLHRVALTPDFHKGAGIPVGTVLHTEGVLFPEAIGNDVACGMGLHTTTLTRDDLEPHLDALEDTLRRVFFQGQRRLSTTGKQREAVLRSGIGALVDTPLHPGQSGLWSRVRDSLPADARQRLHAGGQLPVLSVPAHLDWLREPHHLTHDAQLGSVGGGNHFVEIQYVHRLLDRSTAHHWHLKAGQVVVMVHSGSLGFGHLAAQQARTVAQAALPEEPVWAALPVRDGGPAHQPVMDALNAAANFAAVNRLCLAGMAAQALSEHLPGTSTSLLYDAPHNFIWPDPAGGWLHRKGATPARGFAGMQGTPFAFTGEPVIVPGSMGGSSFLLAGRGLPEALSSASHGAGRLRSRGEAMRGHDDEFHAFLRDFRVVTPLDWRRARPDIQAQKLRELKQEAPFAYKGIGPVIRTLAESGMAAPVAELRPLITVKG</sequence>
<dbReference type="GO" id="GO:0046872">
    <property type="term" value="F:metal ion binding"/>
    <property type="evidence" value="ECO:0007669"/>
    <property type="project" value="UniProtKB-UniRule"/>
</dbReference>
<comment type="similarity">
    <text evidence="11">Belongs to the RtcB family.</text>
</comment>
<keyword evidence="5 9" id="KW-0342">GTP-binding</keyword>
<dbReference type="KEGG" id="dfc:DFI_01605"/>
<dbReference type="STRING" id="317577.GCA_000419625_00825"/>
<feature type="binding site" evidence="9">
    <location>
        <begin position="403"/>
        <end position="406"/>
    </location>
    <ligand>
        <name>GMP</name>
        <dbReference type="ChEBI" id="CHEBI:58115"/>
    </ligand>
</feature>
<comment type="catalytic activity">
    <reaction evidence="7">
        <text>a 3'-end 3'-phospho-ribonucleotide-RNA + a 5'-end dephospho-ribonucleoside-RNA + GTP = a ribonucleotidyl-ribonucleotide-RNA + GMP + diphosphate</text>
        <dbReference type="Rhea" id="RHEA:68076"/>
        <dbReference type="Rhea" id="RHEA-COMP:10463"/>
        <dbReference type="Rhea" id="RHEA-COMP:13936"/>
        <dbReference type="Rhea" id="RHEA-COMP:17355"/>
        <dbReference type="ChEBI" id="CHEBI:33019"/>
        <dbReference type="ChEBI" id="CHEBI:37565"/>
        <dbReference type="ChEBI" id="CHEBI:58115"/>
        <dbReference type="ChEBI" id="CHEBI:83062"/>
        <dbReference type="ChEBI" id="CHEBI:138284"/>
        <dbReference type="ChEBI" id="CHEBI:173118"/>
        <dbReference type="EC" id="6.5.1.8"/>
    </reaction>
</comment>
<keyword evidence="3 9" id="KW-0547">Nucleotide-binding</keyword>
<name>A0A221STA7_9DEIO</name>
<dbReference type="GO" id="GO:0006396">
    <property type="term" value="P:RNA processing"/>
    <property type="evidence" value="ECO:0007669"/>
    <property type="project" value="InterPro"/>
</dbReference>
<dbReference type="EMBL" id="CP021081">
    <property type="protein sequence ID" value="ASN79873.1"/>
    <property type="molecule type" value="Genomic_DNA"/>
</dbReference>
<feature type="binding site" evidence="9">
    <location>
        <begin position="338"/>
        <end position="339"/>
    </location>
    <ligand>
        <name>GMP</name>
        <dbReference type="ChEBI" id="CHEBI:58115"/>
    </ligand>
</feature>
<feature type="binding site" evidence="9">
    <location>
        <begin position="220"/>
        <end position="224"/>
    </location>
    <ligand>
        <name>GMP</name>
        <dbReference type="ChEBI" id="CHEBI:58115"/>
    </ligand>
</feature>
<evidence type="ECO:0000256" key="7">
    <source>
        <dbReference type="ARBA" id="ARBA00047746"/>
    </source>
</evidence>
<dbReference type="PANTHER" id="PTHR11118">
    <property type="entry name" value="RNA-SPLICING LIGASE RTCB HOMOLOG"/>
    <property type="match status" value="1"/>
</dbReference>
<reference evidence="12 13" key="1">
    <citation type="submission" date="2017-05" db="EMBL/GenBank/DDBJ databases">
        <title>The complete genome sequence of Deinococcus ficus isolated from the rhizosphere of the Ficus religiosa L. in Taiwan.</title>
        <authorList>
            <person name="Wu K.-M."/>
            <person name="Liao T.-L."/>
            <person name="Liu Y.-M."/>
            <person name="Young C.-C."/>
            <person name="Tsai S.-F."/>
        </authorList>
    </citation>
    <scope>NUCLEOTIDE SEQUENCE [LARGE SCALE GENOMIC DNA]</scope>
    <source>
        <strain evidence="12 13">CC-FR2-10</strain>
    </source>
</reference>
<dbReference type="GO" id="GO:0003972">
    <property type="term" value="F:RNA ligase (ATP) activity"/>
    <property type="evidence" value="ECO:0007669"/>
    <property type="project" value="TreeGrafter"/>
</dbReference>
<protein>
    <recommendedName>
        <fullName evidence="11">tRNA-splicing ligase RtcB</fullName>
        <ecNumber evidence="11">6.5.1.-</ecNumber>
    </recommendedName>
</protein>
<evidence type="ECO:0000313" key="13">
    <source>
        <dbReference type="Proteomes" id="UP000259030"/>
    </source>
</evidence>
<evidence type="ECO:0000256" key="6">
    <source>
        <dbReference type="ARBA" id="ARBA00023211"/>
    </source>
</evidence>
<dbReference type="GO" id="GO:0170057">
    <property type="term" value="F:RNA ligase (GTP) activity"/>
    <property type="evidence" value="ECO:0007669"/>
    <property type="project" value="UniProtKB-EC"/>
</dbReference>
<dbReference type="RefSeq" id="WP_051308001.1">
    <property type="nucleotide sequence ID" value="NZ_CP021081.1"/>
</dbReference>
<organism evidence="12 13">
    <name type="scientific">Deinococcus ficus</name>
    <dbReference type="NCBI Taxonomy" id="317577"/>
    <lineage>
        <taxon>Bacteria</taxon>
        <taxon>Thermotogati</taxon>
        <taxon>Deinococcota</taxon>
        <taxon>Deinococci</taxon>
        <taxon>Deinococcales</taxon>
        <taxon>Deinococcaceae</taxon>
        <taxon>Deinococcus</taxon>
    </lineage>
</organism>
<feature type="binding site" evidence="10">
    <location>
        <position position="221"/>
    </location>
    <ligand>
        <name>Mn(2+)</name>
        <dbReference type="ChEBI" id="CHEBI:29035"/>
        <label>1</label>
    </ligand>
</feature>
<evidence type="ECO:0000313" key="12">
    <source>
        <dbReference type="EMBL" id="ASN79873.1"/>
    </source>
</evidence>
<feature type="binding site" evidence="9">
    <location>
        <position position="489"/>
    </location>
    <ligand>
        <name>GMP</name>
        <dbReference type="ChEBI" id="CHEBI:58115"/>
    </ligand>
</feature>
<keyword evidence="2 10" id="KW-0479">Metal-binding</keyword>
<proteinExistence type="inferred from homology"/>